<evidence type="ECO:0000313" key="2">
    <source>
        <dbReference type="Proteomes" id="UP000727506"/>
    </source>
</evidence>
<name>A0A943Z8G5_9ACTN</name>
<organism evidence="1 2">
    <name type="scientific">Slackia piriformis</name>
    <dbReference type="NCBI Taxonomy" id="626934"/>
    <lineage>
        <taxon>Bacteria</taxon>
        <taxon>Bacillati</taxon>
        <taxon>Actinomycetota</taxon>
        <taxon>Coriobacteriia</taxon>
        <taxon>Eggerthellales</taxon>
        <taxon>Eggerthellaceae</taxon>
        <taxon>Slackia</taxon>
    </lineage>
</organism>
<protein>
    <submittedName>
        <fullName evidence="1">Uncharacterized protein</fullName>
    </submittedName>
</protein>
<dbReference type="AlphaFoldDB" id="A0A943Z8G5"/>
<reference evidence="1" key="1">
    <citation type="submission" date="2021-02" db="EMBL/GenBank/DDBJ databases">
        <title>Infant gut strain persistence is associated with maternal origin, phylogeny, and functional potential including surface adhesion and iron acquisition.</title>
        <authorList>
            <person name="Lou Y.C."/>
        </authorList>
    </citation>
    <scope>NUCLEOTIDE SEQUENCE</scope>
    <source>
        <strain evidence="1">L2_039_000G1_dasL2_039_000G1_concoct_11</strain>
    </source>
</reference>
<dbReference type="Proteomes" id="UP000727506">
    <property type="component" value="Unassembled WGS sequence"/>
</dbReference>
<accession>A0A943Z8G5</accession>
<proteinExistence type="predicted"/>
<sequence length="47" mass="5279">MDNQMKNLVGQGMTEATFLNFSLHHAERDRCVADVRAGRVFVLCLSP</sequence>
<comment type="caution">
    <text evidence="1">The sequence shown here is derived from an EMBL/GenBank/DDBJ whole genome shotgun (WGS) entry which is preliminary data.</text>
</comment>
<evidence type="ECO:0000313" key="1">
    <source>
        <dbReference type="EMBL" id="MBS6941734.1"/>
    </source>
</evidence>
<dbReference type="EMBL" id="JAGZSV010000285">
    <property type="protein sequence ID" value="MBS6941734.1"/>
    <property type="molecule type" value="Genomic_DNA"/>
</dbReference>
<gene>
    <name evidence="1" type="ORF">KH142_09795</name>
</gene>